<accession>A0A0G3WD43</accession>
<dbReference type="Gene3D" id="3.80.30.20">
    <property type="entry name" value="tm_1862 like domain"/>
    <property type="match status" value="1"/>
</dbReference>
<dbReference type="Gene3D" id="3.40.50.280">
    <property type="entry name" value="Cobalamin-binding domain"/>
    <property type="match status" value="1"/>
</dbReference>
<evidence type="ECO:0000259" key="7">
    <source>
        <dbReference type="PROSITE" id="PS51918"/>
    </source>
</evidence>
<dbReference type="InterPro" id="IPR006638">
    <property type="entry name" value="Elp3/MiaA/NifB-like_rSAM"/>
</dbReference>
<dbReference type="SFLD" id="SFLDG01123">
    <property type="entry name" value="methyltransferase_(Class_B)"/>
    <property type="match status" value="1"/>
</dbReference>
<keyword evidence="9" id="KW-1185">Reference proteome</keyword>
<dbReference type="AlphaFoldDB" id="A0A0G3WD43"/>
<dbReference type="KEGG" id="cace:CACET_c19160"/>
<keyword evidence="2" id="KW-0949">S-adenosyl-L-methionine</keyword>
<dbReference type="InterPro" id="IPR051198">
    <property type="entry name" value="BchE-like"/>
</dbReference>
<organism evidence="8 9">
    <name type="scientific">Clostridium aceticum</name>
    <dbReference type="NCBI Taxonomy" id="84022"/>
    <lineage>
        <taxon>Bacteria</taxon>
        <taxon>Bacillati</taxon>
        <taxon>Bacillota</taxon>
        <taxon>Clostridia</taxon>
        <taxon>Eubacteriales</taxon>
        <taxon>Clostridiaceae</taxon>
        <taxon>Clostridium</taxon>
    </lineage>
</organism>
<dbReference type="PATRIC" id="fig|84022.6.peg.1912"/>
<dbReference type="PANTHER" id="PTHR43409">
    <property type="entry name" value="ANAEROBIC MAGNESIUM-PROTOPORPHYRIN IX MONOMETHYL ESTER CYCLASE-RELATED"/>
    <property type="match status" value="1"/>
</dbReference>
<protein>
    <submittedName>
        <fullName evidence="8">Fe-S oxidoreductase</fullName>
    </submittedName>
</protein>
<dbReference type="GO" id="GO:0046872">
    <property type="term" value="F:metal ion binding"/>
    <property type="evidence" value="ECO:0007669"/>
    <property type="project" value="UniProtKB-KW"/>
</dbReference>
<dbReference type="CDD" id="cd01335">
    <property type="entry name" value="Radical_SAM"/>
    <property type="match status" value="1"/>
</dbReference>
<dbReference type="GO" id="GO:0051539">
    <property type="term" value="F:4 iron, 4 sulfur cluster binding"/>
    <property type="evidence" value="ECO:0007669"/>
    <property type="project" value="UniProtKB-KW"/>
</dbReference>
<proteinExistence type="predicted"/>
<comment type="cofactor">
    <cofactor evidence="1">
        <name>[4Fe-4S] cluster</name>
        <dbReference type="ChEBI" id="CHEBI:49883"/>
    </cofactor>
</comment>
<feature type="domain" description="Radical SAM core" evidence="7">
    <location>
        <begin position="179"/>
        <end position="412"/>
    </location>
</feature>
<dbReference type="SFLD" id="SFLDG01082">
    <property type="entry name" value="B12-binding_domain_containing"/>
    <property type="match status" value="1"/>
</dbReference>
<dbReference type="RefSeq" id="WP_052661186.1">
    <property type="nucleotide sequence ID" value="NZ_CP009687.1"/>
</dbReference>
<keyword evidence="4" id="KW-0408">Iron</keyword>
<name>A0A0G3WD43_9CLOT</name>
<gene>
    <name evidence="8" type="ORF">CACET_c19160</name>
</gene>
<dbReference type="OrthoDB" id="9801424at2"/>
<keyword evidence="3" id="KW-0479">Metal-binding</keyword>
<dbReference type="Pfam" id="PF02310">
    <property type="entry name" value="B12-binding"/>
    <property type="match status" value="1"/>
</dbReference>
<evidence type="ECO:0000256" key="2">
    <source>
        <dbReference type="ARBA" id="ARBA00022691"/>
    </source>
</evidence>
<dbReference type="GO" id="GO:0003824">
    <property type="term" value="F:catalytic activity"/>
    <property type="evidence" value="ECO:0007669"/>
    <property type="project" value="InterPro"/>
</dbReference>
<dbReference type="SUPFAM" id="SSF102114">
    <property type="entry name" value="Radical SAM enzymes"/>
    <property type="match status" value="1"/>
</dbReference>
<evidence type="ECO:0000256" key="3">
    <source>
        <dbReference type="ARBA" id="ARBA00022723"/>
    </source>
</evidence>
<dbReference type="SMART" id="SM00729">
    <property type="entry name" value="Elp3"/>
    <property type="match status" value="1"/>
</dbReference>
<evidence type="ECO:0000256" key="4">
    <source>
        <dbReference type="ARBA" id="ARBA00023004"/>
    </source>
</evidence>
<dbReference type="PROSITE" id="PS51918">
    <property type="entry name" value="RADICAL_SAM"/>
    <property type="match status" value="1"/>
</dbReference>
<dbReference type="Pfam" id="PF04055">
    <property type="entry name" value="Radical_SAM"/>
    <property type="match status" value="1"/>
</dbReference>
<reference evidence="8 9" key="1">
    <citation type="submission" date="2014-10" db="EMBL/GenBank/DDBJ databases">
        <title>Genome sequence of Clostridium aceticum DSM 1496.</title>
        <authorList>
            <person name="Poehlein A."/>
            <person name="Schiel-Bengelsdorf B."/>
            <person name="Gottschalk G."/>
            <person name="Duerre P."/>
            <person name="Daniel R."/>
        </authorList>
    </citation>
    <scope>NUCLEOTIDE SEQUENCE [LARGE SCALE GENOMIC DNA]</scope>
    <source>
        <strain evidence="8 9">DSM 1496</strain>
    </source>
</reference>
<evidence type="ECO:0000256" key="5">
    <source>
        <dbReference type="ARBA" id="ARBA00023014"/>
    </source>
</evidence>
<dbReference type="STRING" id="84022.CACET_c19160"/>
<keyword evidence="5" id="KW-0411">Iron-sulfur</keyword>
<feature type="domain" description="B12-binding" evidence="6">
    <location>
        <begin position="8"/>
        <end position="149"/>
    </location>
</feature>
<dbReference type="EMBL" id="CP009687">
    <property type="protein sequence ID" value="AKL95364.1"/>
    <property type="molecule type" value="Genomic_DNA"/>
</dbReference>
<evidence type="ECO:0000259" key="6">
    <source>
        <dbReference type="PROSITE" id="PS51332"/>
    </source>
</evidence>
<dbReference type="GO" id="GO:0031419">
    <property type="term" value="F:cobalamin binding"/>
    <property type="evidence" value="ECO:0007669"/>
    <property type="project" value="InterPro"/>
</dbReference>
<dbReference type="InterPro" id="IPR023404">
    <property type="entry name" value="rSAM_horseshoe"/>
</dbReference>
<dbReference type="InterPro" id="IPR006158">
    <property type="entry name" value="Cobalamin-bd"/>
</dbReference>
<dbReference type="SFLD" id="SFLDS00029">
    <property type="entry name" value="Radical_SAM"/>
    <property type="match status" value="1"/>
</dbReference>
<evidence type="ECO:0000256" key="1">
    <source>
        <dbReference type="ARBA" id="ARBA00001966"/>
    </source>
</evidence>
<dbReference type="PROSITE" id="PS51332">
    <property type="entry name" value="B12_BINDING"/>
    <property type="match status" value="1"/>
</dbReference>
<dbReference type="InterPro" id="IPR007197">
    <property type="entry name" value="rSAM"/>
</dbReference>
<dbReference type="InterPro" id="IPR034466">
    <property type="entry name" value="Methyltransferase_Class_B"/>
</dbReference>
<sequence>MKILLLEHPRQIGEENINDIANAPLSSCLFTGYIAGVLKEQRHHVDIVEGYLERRCYEEIYQMIKAFKPKVLGVHMVYQWKADTELYQLLRQVKEEGLVSYITAYGYYPTFAYEEIFQECSALDSIILGEPEMTFLRLVEELETHSTHHQLKGIVYRTSSNQLHIEYAEAFEALDHIPFPERTAASLSIGEVNIMGSRGCYGSCSFCYINPFIGSGCSKWRGRSPENIVEEIDEVIAKTGMRSFYFTDPNFFGPGKQGQERAIKLASLLKSRNIQFGIEARVNDIHDTSIKALVDAGLKHILVGLESGKEESLKRLNKMTTVEQNEEALKILRSHGIKPNIGFIMFEPDSTVEDLRINYDFLKRNEILNSLDITVNVLYHHQIILQGTKSYKELKEQGRLKLSSLSTYEGSADYKDPQVAAFAAIMREITNCIFGCYKTLWCNGTYSAEEMKEKYDKVNTMLIGVFEETLTLLEKGISIENHYKSNTVKVLKEYVCNTLK</sequence>
<dbReference type="Proteomes" id="UP000035704">
    <property type="component" value="Chromosome"/>
</dbReference>
<evidence type="ECO:0000313" key="8">
    <source>
        <dbReference type="EMBL" id="AKL95364.1"/>
    </source>
</evidence>
<evidence type="ECO:0000313" key="9">
    <source>
        <dbReference type="Proteomes" id="UP000035704"/>
    </source>
</evidence>
<dbReference type="InterPro" id="IPR058240">
    <property type="entry name" value="rSAM_sf"/>
</dbReference>